<comment type="caution">
    <text evidence="1">The sequence shown here is derived from an EMBL/GenBank/DDBJ whole genome shotgun (WGS) entry which is preliminary data.</text>
</comment>
<reference evidence="1" key="1">
    <citation type="submission" date="2021-06" db="EMBL/GenBank/DDBJ databases">
        <authorList>
            <person name="Kallberg Y."/>
            <person name="Tangrot J."/>
            <person name="Rosling A."/>
        </authorList>
    </citation>
    <scope>NUCLEOTIDE SEQUENCE</scope>
    <source>
        <strain evidence="1">FL966</strain>
    </source>
</reference>
<evidence type="ECO:0000313" key="1">
    <source>
        <dbReference type="EMBL" id="CAG8732104.1"/>
    </source>
</evidence>
<evidence type="ECO:0000313" key="2">
    <source>
        <dbReference type="Proteomes" id="UP000789759"/>
    </source>
</evidence>
<organism evidence="1 2">
    <name type="scientific">Cetraspora pellucida</name>
    <dbReference type="NCBI Taxonomy" id="1433469"/>
    <lineage>
        <taxon>Eukaryota</taxon>
        <taxon>Fungi</taxon>
        <taxon>Fungi incertae sedis</taxon>
        <taxon>Mucoromycota</taxon>
        <taxon>Glomeromycotina</taxon>
        <taxon>Glomeromycetes</taxon>
        <taxon>Diversisporales</taxon>
        <taxon>Gigasporaceae</taxon>
        <taxon>Cetraspora</taxon>
    </lineage>
</organism>
<dbReference type="OrthoDB" id="2431589at2759"/>
<proteinExistence type="predicted"/>
<accession>A0A9N9NGU1</accession>
<dbReference type="EMBL" id="CAJVQA010014617">
    <property type="protein sequence ID" value="CAG8732104.1"/>
    <property type="molecule type" value="Genomic_DNA"/>
</dbReference>
<gene>
    <name evidence="1" type="ORF">CPELLU_LOCUS13552</name>
</gene>
<name>A0A9N9NGU1_9GLOM</name>
<sequence>LFTVMDPNSSIITDPNISIVIDSENIAYYNNENEIYDALPSSELETNSTSISSILTNNKRKPSLLWSYFEFKDEEPNNPICKKCKAKFSDKTGNSRVNIANEINRVFVEFNLLDKKLTLTTNNKSAMLVCEWVLANSLLTELNDQNFHHYRYTAHVLNLAACHELEIIEKEITNMHALMLKIKVLTKLYDELKDLCAVQNEYKNIIDNATTVTTILDLQMKLSLFEVKQQTSNAISKIREIFGQYFISNELTHLPPHVINNVDTAHQYFYALKQYYTEQISETRQKPANKLE</sequence>
<keyword evidence="2" id="KW-1185">Reference proteome</keyword>
<feature type="non-terminal residue" evidence="1">
    <location>
        <position position="292"/>
    </location>
</feature>
<dbReference type="Proteomes" id="UP000789759">
    <property type="component" value="Unassembled WGS sequence"/>
</dbReference>
<protein>
    <submittedName>
        <fullName evidence="1">22602_t:CDS:1</fullName>
    </submittedName>
</protein>
<dbReference type="AlphaFoldDB" id="A0A9N9NGU1"/>